<dbReference type="NCBIfam" id="TIGR01630">
    <property type="entry name" value="psiM2_ORF9"/>
    <property type="match status" value="1"/>
</dbReference>
<protein>
    <submittedName>
        <fullName evidence="1">Putative terminase</fullName>
    </submittedName>
</protein>
<proteinExistence type="predicted"/>
<organism evidence="1">
    <name type="scientific">viral metagenome</name>
    <dbReference type="NCBI Taxonomy" id="1070528"/>
    <lineage>
        <taxon>unclassified sequences</taxon>
        <taxon>metagenomes</taxon>
        <taxon>organismal metagenomes</taxon>
    </lineage>
</organism>
<sequence length="287" mass="33663">MICDDIIDEENIRTRLQLEKVSTWFNKVLYPTLYPWGGIIVIGTRWSYADIYAELLEKWPSDTKKAILNDKTQEVLWPSYWPYEKLKERQNEIGTIFFNCQYQNDPTSMEGELLKSEWLHPYEVEPSKNIIRYAGIDPALGEGDLQAIATVGYDPMIKQAYLYDVWAEKLSFPLFLKKIQHLHATYNYAKIYVESNAFQKVLTYVPELRALPTTPTVTHRDKETRFIAMSSHFESKRVLVNPLLLQRSEFWNEWVQFPRGQYDDALDSVEIAIRNVIATPEPAWVVR</sequence>
<dbReference type="Gene3D" id="3.30.420.240">
    <property type="match status" value="1"/>
</dbReference>
<name>A0A6M3XTT6_9ZZZZ</name>
<reference evidence="1" key="1">
    <citation type="submission" date="2020-03" db="EMBL/GenBank/DDBJ databases">
        <title>The deep terrestrial virosphere.</title>
        <authorList>
            <person name="Holmfeldt K."/>
            <person name="Nilsson E."/>
            <person name="Simone D."/>
            <person name="Lopez-Fernandez M."/>
            <person name="Wu X."/>
            <person name="de Brujin I."/>
            <person name="Lundin D."/>
            <person name="Andersson A."/>
            <person name="Bertilsson S."/>
            <person name="Dopson M."/>
        </authorList>
    </citation>
    <scope>NUCLEOTIDE SEQUENCE</scope>
    <source>
        <strain evidence="1">TM448B02367</strain>
    </source>
</reference>
<accession>A0A6M3XTT6</accession>
<dbReference type="AlphaFoldDB" id="A0A6M3XTT6"/>
<gene>
    <name evidence="1" type="ORF">TM448B02367_0001</name>
</gene>
<dbReference type="InterPro" id="IPR006517">
    <property type="entry name" value="Phage_terminase_lsu-like_C"/>
</dbReference>
<dbReference type="EMBL" id="MT144908">
    <property type="protein sequence ID" value="QJI01230.1"/>
    <property type="molecule type" value="Genomic_DNA"/>
</dbReference>
<evidence type="ECO:0000313" key="1">
    <source>
        <dbReference type="EMBL" id="QJI01230.1"/>
    </source>
</evidence>